<reference evidence="7 8" key="2">
    <citation type="journal article" date="2016" name="Int. J. Syst. Evol. Microbiol.">
        <title>Bacillus gobiensis sp. nov., isolated from a soil sample.</title>
        <authorList>
            <person name="Liu B."/>
            <person name="Liu G.H."/>
            <person name="Cetin S."/>
            <person name="Schumann P."/>
            <person name="Pan Z.Z."/>
            <person name="Chen Q.Q."/>
        </authorList>
    </citation>
    <scope>NUCLEOTIDE SEQUENCE [LARGE SCALE GENOMIC DNA]</scope>
    <source>
        <strain evidence="7 8">FJAT-4402</strain>
    </source>
</reference>
<keyword evidence="3 6" id="KW-1133">Transmembrane helix</keyword>
<dbReference type="PATRIC" id="fig|1441095.3.peg.378"/>
<evidence type="ECO:0000313" key="8">
    <source>
        <dbReference type="Proteomes" id="UP000067625"/>
    </source>
</evidence>
<dbReference type="EMBL" id="CP012600">
    <property type="protein sequence ID" value="ALC80455.1"/>
    <property type="molecule type" value="Genomic_DNA"/>
</dbReference>
<keyword evidence="4 6" id="KW-0472">Membrane</keyword>
<dbReference type="InterPro" id="IPR006480">
    <property type="entry name" value="Phage_holin_4_1"/>
</dbReference>
<evidence type="ECO:0000256" key="4">
    <source>
        <dbReference type="ARBA" id="ARBA00023136"/>
    </source>
</evidence>
<organism evidence="7 8">
    <name type="scientific">Bacillus gobiensis</name>
    <dbReference type="NCBI Taxonomy" id="1441095"/>
    <lineage>
        <taxon>Bacteria</taxon>
        <taxon>Bacillati</taxon>
        <taxon>Bacillota</taxon>
        <taxon>Bacilli</taxon>
        <taxon>Bacillales</taxon>
        <taxon>Bacillaceae</taxon>
        <taxon>Bacillus</taxon>
    </lineage>
</organism>
<dbReference type="AlphaFoldDB" id="A0A0M4FRP1"/>
<evidence type="ECO:0000256" key="2">
    <source>
        <dbReference type="ARBA" id="ARBA00022692"/>
    </source>
</evidence>
<dbReference type="OrthoDB" id="88184at2"/>
<proteinExistence type="inferred from homology"/>
<feature type="transmembrane region" description="Helical" evidence="6">
    <location>
        <begin position="58"/>
        <end position="79"/>
    </location>
</feature>
<evidence type="ECO:0000256" key="3">
    <source>
        <dbReference type="ARBA" id="ARBA00022989"/>
    </source>
</evidence>
<comment type="similarity">
    <text evidence="5">Belongs to the bacteriophage holin family. Cp-1 holin subfamily.</text>
</comment>
<evidence type="ECO:0000256" key="1">
    <source>
        <dbReference type="ARBA" id="ARBA00004141"/>
    </source>
</evidence>
<dbReference type="GO" id="GO:0016020">
    <property type="term" value="C:membrane"/>
    <property type="evidence" value="ECO:0007669"/>
    <property type="project" value="UniProtKB-SubCell"/>
</dbReference>
<sequence>MERLDLFYKFGASAFGAATGYLFGGWSVLIQILLAFVVIDYITGIIAAGYNGELKSKVGFLGISKKIMIFVMVAVTHLIDTALGEGHIFRDAAIYFYLANELLSIVENAGKTGLPVPEQIKNAVEVLKGKSK</sequence>
<dbReference type="NCBIfam" id="TIGR01593">
    <property type="entry name" value="holin_tox_secr"/>
    <property type="match status" value="1"/>
</dbReference>
<accession>A0A0M4FRP1</accession>
<evidence type="ECO:0000313" key="7">
    <source>
        <dbReference type="EMBL" id="ALC80455.1"/>
    </source>
</evidence>
<dbReference type="STRING" id="1441095.AM592_01795"/>
<keyword evidence="8" id="KW-1185">Reference proteome</keyword>
<dbReference type="RefSeq" id="WP_053602187.1">
    <property type="nucleotide sequence ID" value="NZ_CP012600.1"/>
</dbReference>
<reference evidence="8" key="1">
    <citation type="submission" date="2015-08" db="EMBL/GenBank/DDBJ databases">
        <title>Genome sequencing project for genomic taxonomy and phylogenomics of Bacillus-like bacteria.</title>
        <authorList>
            <person name="Liu B."/>
            <person name="Wang J."/>
            <person name="Zhu Y."/>
            <person name="Liu G."/>
            <person name="Chen Q."/>
            <person name="Chen Z."/>
            <person name="Lan J."/>
            <person name="Che J."/>
            <person name="Ge C."/>
            <person name="Shi H."/>
            <person name="Pan Z."/>
            <person name="Liu X."/>
        </authorList>
    </citation>
    <scope>NUCLEOTIDE SEQUENCE [LARGE SCALE GENOMIC DNA]</scope>
    <source>
        <strain evidence="8">FJAT-4402</strain>
    </source>
</reference>
<dbReference type="Proteomes" id="UP000067625">
    <property type="component" value="Chromosome"/>
</dbReference>
<comment type="subcellular location">
    <subcellularLocation>
        <location evidence="1">Membrane</location>
        <topology evidence="1">Multi-pass membrane protein</topology>
    </subcellularLocation>
</comment>
<keyword evidence="2 6" id="KW-0812">Transmembrane</keyword>
<name>A0A0M4FRP1_9BACI</name>
<dbReference type="Pfam" id="PF05105">
    <property type="entry name" value="Phage_holin_4_1"/>
    <property type="match status" value="1"/>
</dbReference>
<gene>
    <name evidence="7" type="ORF">AM592_01795</name>
</gene>
<protein>
    <submittedName>
        <fullName evidence="7">Holin</fullName>
    </submittedName>
</protein>
<evidence type="ECO:0000256" key="6">
    <source>
        <dbReference type="SAM" id="Phobius"/>
    </source>
</evidence>
<evidence type="ECO:0000256" key="5">
    <source>
        <dbReference type="ARBA" id="ARBA00023600"/>
    </source>
</evidence>